<reference evidence="2" key="1">
    <citation type="submission" date="2015-11" db="EMBL/GenBank/DDBJ databases">
        <title>Draft Genome Sequence of the Radioresistant Bacterium Deinococcus grandis, Isolated from Freshwater Fish in Japan.</title>
        <authorList>
            <person name="Satoh K."/>
            <person name="Onodera T."/>
            <person name="Omoso K."/>
            <person name="Takeda-Yano K."/>
            <person name="Katayama T."/>
            <person name="Oono Y."/>
            <person name="Narumi I."/>
        </authorList>
    </citation>
    <scope>NUCLEOTIDE SEQUENCE [LARGE SCALE GENOMIC DNA]</scope>
    <source>
        <strain evidence="2">ATCC 43672</strain>
    </source>
</reference>
<evidence type="ECO:0000313" key="1">
    <source>
        <dbReference type="EMBL" id="GAQ22754.1"/>
    </source>
</evidence>
<protein>
    <submittedName>
        <fullName evidence="1">Acyl-CoA N-acyltransferase superfamily enzyme</fullName>
    </submittedName>
</protein>
<organism evidence="1 2">
    <name type="scientific">Deinococcus grandis</name>
    <dbReference type="NCBI Taxonomy" id="57498"/>
    <lineage>
        <taxon>Bacteria</taxon>
        <taxon>Thermotogati</taxon>
        <taxon>Deinococcota</taxon>
        <taxon>Deinococci</taxon>
        <taxon>Deinococcales</taxon>
        <taxon>Deinococcaceae</taxon>
        <taxon>Deinococcus</taxon>
    </lineage>
</organism>
<keyword evidence="1" id="KW-0012">Acyltransferase</keyword>
<keyword evidence="2" id="KW-1185">Reference proteome</keyword>
<dbReference type="Gene3D" id="3.40.630.30">
    <property type="match status" value="1"/>
</dbReference>
<dbReference type="Proteomes" id="UP000056209">
    <property type="component" value="Unassembled WGS sequence"/>
</dbReference>
<dbReference type="SUPFAM" id="SSF55729">
    <property type="entry name" value="Acyl-CoA N-acyltransferases (Nat)"/>
    <property type="match status" value="1"/>
</dbReference>
<evidence type="ECO:0000313" key="2">
    <source>
        <dbReference type="Proteomes" id="UP000056209"/>
    </source>
</evidence>
<comment type="caution">
    <text evidence="1">The sequence shown here is derived from an EMBL/GenBank/DDBJ whole genome shotgun (WGS) entry which is preliminary data.</text>
</comment>
<keyword evidence="1" id="KW-0808">Transferase</keyword>
<dbReference type="EMBL" id="BCMS01000001">
    <property type="protein sequence ID" value="GAQ22754.1"/>
    <property type="molecule type" value="Genomic_DNA"/>
</dbReference>
<gene>
    <name evidence="1" type="ORF">DEIGR_102781</name>
</gene>
<dbReference type="GO" id="GO:0016746">
    <property type="term" value="F:acyltransferase activity"/>
    <property type="evidence" value="ECO:0007669"/>
    <property type="project" value="UniProtKB-KW"/>
</dbReference>
<dbReference type="PANTHER" id="PTHR41700:SF1">
    <property type="entry name" value="N-ACETYLTRANSFERASE DOMAIN-CONTAINING PROTEIN"/>
    <property type="match status" value="1"/>
</dbReference>
<dbReference type="PANTHER" id="PTHR41700">
    <property type="entry name" value="GCN5-RELATED N-ACETYLTRANSFERASE"/>
    <property type="match status" value="1"/>
</dbReference>
<dbReference type="InterPro" id="IPR016181">
    <property type="entry name" value="Acyl_CoA_acyltransferase"/>
</dbReference>
<proteinExistence type="predicted"/>
<sequence>MIRVPLEGRALPGWSPPGFVIREVVDPWAFRALEGVQVAAWGYADREVTPGTLFRISGVTGGIVLGAYPLDQPERPVGLAFGFPALRDGAVWHHSHLLAVDPACRGSGLAVALKDVQRRLALAQGLTRMTWTFDPLVTRNARLNLGKLGATARTYLPDWYALEEDRAGAFPADRLLIEWDLARGPVERPAPRPEGLRVLEALGDGPGVPLPLEGEVLIAPTLLAEVPLRVDALPEPVRRAWRLALRDVLGGALARGFAVVDLAREDERAFYVLRREG</sequence>
<accession>A0A117DP31</accession>
<name>A0A117DP31_9DEIO</name>
<dbReference type="AlphaFoldDB" id="A0A117DP31"/>
<dbReference type="InterPro" id="IPR038764">
    <property type="entry name" value="GNAT_N_AcTrfase_prd"/>
</dbReference>